<dbReference type="EMBL" id="OY726395">
    <property type="protein sequence ID" value="CAJ1584074.1"/>
    <property type="molecule type" value="Genomic_DNA"/>
</dbReference>
<name>A0ABM9MFR2_9MYCO</name>
<organism evidence="2 3">
    <name type="scientific">[Mycobacterium] wendilense</name>
    <dbReference type="NCBI Taxonomy" id="3064284"/>
    <lineage>
        <taxon>Bacteria</taxon>
        <taxon>Bacillati</taxon>
        <taxon>Actinomycetota</taxon>
        <taxon>Actinomycetes</taxon>
        <taxon>Mycobacteriales</taxon>
        <taxon>Mycobacteriaceae</taxon>
        <taxon>Mycolicibacter</taxon>
    </lineage>
</organism>
<evidence type="ECO:0000256" key="1">
    <source>
        <dbReference type="SAM" id="Phobius"/>
    </source>
</evidence>
<keyword evidence="1" id="KW-0472">Membrane</keyword>
<reference evidence="2 3" key="1">
    <citation type="submission" date="2023-08" db="EMBL/GenBank/DDBJ databases">
        <authorList>
            <person name="Folkvardsen B D."/>
            <person name="Norman A."/>
        </authorList>
    </citation>
    <scope>NUCLEOTIDE SEQUENCE [LARGE SCALE GENOMIC DNA]</scope>
    <source>
        <strain evidence="2 3">Mu0050</strain>
    </source>
</reference>
<dbReference type="RefSeq" id="WP_316510368.1">
    <property type="nucleotide sequence ID" value="NZ_OY726395.1"/>
</dbReference>
<dbReference type="InterPro" id="IPR021903">
    <property type="entry name" value="DUF3515"/>
</dbReference>
<dbReference type="Proteomes" id="UP001190466">
    <property type="component" value="Chromosome"/>
</dbReference>
<sequence length="181" mass="18915">MVDRPEPETHEPDGPPRWVFIAALVVGVGAIVAVLVIAANRAPAPVPVAAVPAPQADGAACAQLIDALPDNLGDYQRAPTADPSPAGVAAWRGDTDPEPVILRCGLDRPGDFVQGVPLQMVDDVSWFRVAEADRISWFAVDREVYVALTLPAESGPTPIQEVSAAISAALPARPIDPGPPR</sequence>
<evidence type="ECO:0000313" key="3">
    <source>
        <dbReference type="Proteomes" id="UP001190466"/>
    </source>
</evidence>
<keyword evidence="1" id="KW-1133">Transmembrane helix</keyword>
<proteinExistence type="predicted"/>
<keyword evidence="1" id="KW-0812">Transmembrane</keyword>
<evidence type="ECO:0000313" key="2">
    <source>
        <dbReference type="EMBL" id="CAJ1584074.1"/>
    </source>
</evidence>
<gene>
    <name evidence="2" type="ORF">MU0050_002977</name>
</gene>
<protein>
    <submittedName>
        <fullName evidence="2">DUF3515 domain-containing protein</fullName>
    </submittedName>
</protein>
<keyword evidence="3" id="KW-1185">Reference proteome</keyword>
<feature type="transmembrane region" description="Helical" evidence="1">
    <location>
        <begin position="20"/>
        <end position="39"/>
    </location>
</feature>
<dbReference type="Pfam" id="PF12028">
    <property type="entry name" value="DUF3515"/>
    <property type="match status" value="1"/>
</dbReference>
<accession>A0ABM9MFR2</accession>